<dbReference type="AlphaFoldDB" id="A0A517NJZ3"/>
<keyword evidence="1" id="KW-0732">Signal</keyword>
<evidence type="ECO:0000313" key="2">
    <source>
        <dbReference type="EMBL" id="QDT07440.1"/>
    </source>
</evidence>
<keyword evidence="3" id="KW-1185">Reference proteome</keyword>
<dbReference type="EMBL" id="CP036525">
    <property type="protein sequence ID" value="QDT07440.1"/>
    <property type="molecule type" value="Genomic_DNA"/>
</dbReference>
<feature type="chain" id="PRO_5022169441" evidence="1">
    <location>
        <begin position="23"/>
        <end position="408"/>
    </location>
</feature>
<feature type="signal peptide" evidence="1">
    <location>
        <begin position="1"/>
        <end position="22"/>
    </location>
</feature>
<dbReference type="RefSeq" id="WP_145175405.1">
    <property type="nucleotide sequence ID" value="NZ_CP036525.1"/>
</dbReference>
<dbReference type="KEGG" id="rlc:K227x_58670"/>
<gene>
    <name evidence="2" type="ORF">K227x_58670</name>
</gene>
<proteinExistence type="predicted"/>
<dbReference type="PROSITE" id="PS51257">
    <property type="entry name" value="PROKAR_LIPOPROTEIN"/>
    <property type="match status" value="1"/>
</dbReference>
<evidence type="ECO:0000313" key="3">
    <source>
        <dbReference type="Proteomes" id="UP000318538"/>
    </source>
</evidence>
<reference evidence="2 3" key="1">
    <citation type="submission" date="2019-02" db="EMBL/GenBank/DDBJ databases">
        <title>Deep-cultivation of Planctomycetes and their phenomic and genomic characterization uncovers novel biology.</title>
        <authorList>
            <person name="Wiegand S."/>
            <person name="Jogler M."/>
            <person name="Boedeker C."/>
            <person name="Pinto D."/>
            <person name="Vollmers J."/>
            <person name="Rivas-Marin E."/>
            <person name="Kohn T."/>
            <person name="Peeters S.H."/>
            <person name="Heuer A."/>
            <person name="Rast P."/>
            <person name="Oberbeckmann S."/>
            <person name="Bunk B."/>
            <person name="Jeske O."/>
            <person name="Meyerdierks A."/>
            <person name="Storesund J.E."/>
            <person name="Kallscheuer N."/>
            <person name="Luecker S."/>
            <person name="Lage O.M."/>
            <person name="Pohl T."/>
            <person name="Merkel B.J."/>
            <person name="Hornburger P."/>
            <person name="Mueller R.-W."/>
            <person name="Bruemmer F."/>
            <person name="Labrenz M."/>
            <person name="Spormann A.M."/>
            <person name="Op den Camp H."/>
            <person name="Overmann J."/>
            <person name="Amann R."/>
            <person name="Jetten M.S.M."/>
            <person name="Mascher T."/>
            <person name="Medema M.H."/>
            <person name="Devos D.P."/>
            <person name="Kaster A.-K."/>
            <person name="Ovreas L."/>
            <person name="Rohde M."/>
            <person name="Galperin M.Y."/>
            <person name="Jogler C."/>
        </authorList>
    </citation>
    <scope>NUCLEOTIDE SEQUENCE [LARGE SCALE GENOMIC DNA]</scope>
    <source>
        <strain evidence="2 3">K22_7</strain>
    </source>
</reference>
<sequence length="408" mass="44464" precursor="true">MNRSAYLAVSSLLVFSCVSINAQDTTIRKSHGPLSSELAESWLNSSVSHGLTESQISSFVDSATGNAIQRCELFSIILPAVTADEVFLGEFSDESPESSACSRDALDSNIASLKDLALKLSKLKAVTSELRTASLHFSRRSSSEAALCSLLAAAFLESLVRENENTADVQALFECVAGFDNVPERTLQLLMQLRTTAYIRDAAGKSVPQLAMVPRDIVSAIATGISRGKHKTHSIPKWCFVPPGDPELFYELAMVVDDSNIDITRSIELRPSQRDIFNAFRKGEAKSFSRKLRSDLFRVAFNDALIAFGEGDNADSLLSASMDLGLKALGSDDLELASRAMVFFADFSRVAENQNVNLSLPPGFDQIRKTAKPIFAERVSVFGVDIVNEYALCQKLHVLCLEAMASQE</sequence>
<organism evidence="2 3">
    <name type="scientific">Rubripirellula lacrimiformis</name>
    <dbReference type="NCBI Taxonomy" id="1930273"/>
    <lineage>
        <taxon>Bacteria</taxon>
        <taxon>Pseudomonadati</taxon>
        <taxon>Planctomycetota</taxon>
        <taxon>Planctomycetia</taxon>
        <taxon>Pirellulales</taxon>
        <taxon>Pirellulaceae</taxon>
        <taxon>Rubripirellula</taxon>
    </lineage>
</organism>
<name>A0A517NJZ3_9BACT</name>
<accession>A0A517NJZ3</accession>
<dbReference type="Proteomes" id="UP000318538">
    <property type="component" value="Chromosome"/>
</dbReference>
<protein>
    <submittedName>
        <fullName evidence="2">Uncharacterized protein</fullName>
    </submittedName>
</protein>
<evidence type="ECO:0000256" key="1">
    <source>
        <dbReference type="SAM" id="SignalP"/>
    </source>
</evidence>